<keyword evidence="19" id="KW-1185">Reference proteome</keyword>
<dbReference type="STRING" id="142842.SAMN02745118_02239"/>
<evidence type="ECO:0000256" key="11">
    <source>
        <dbReference type="ARBA" id="ARBA00022730"/>
    </source>
</evidence>
<dbReference type="CDD" id="cd04453">
    <property type="entry name" value="S1_RNase_E"/>
    <property type="match status" value="1"/>
</dbReference>
<evidence type="ECO:0000256" key="3">
    <source>
        <dbReference type="ARBA" id="ARBA00005663"/>
    </source>
</evidence>
<dbReference type="InterPro" id="IPR004659">
    <property type="entry name" value="RNase_E/G"/>
</dbReference>
<keyword evidence="11" id="KW-0699">rRNA-binding</keyword>
<comment type="similarity">
    <text evidence="3">Belongs to the RNase E/G family. RNase G subfamily.</text>
</comment>
<evidence type="ECO:0000256" key="15">
    <source>
        <dbReference type="ARBA" id="ARBA00022884"/>
    </source>
</evidence>
<dbReference type="Pfam" id="PF10150">
    <property type="entry name" value="RNase_E_G"/>
    <property type="match status" value="1"/>
</dbReference>
<sequence length="562" mass="63854">MVKEILVDIDPRETRVAILEDKELAEIYFERDDEQRIVGNIYKGRVADVLPGMQAAFVDVGLDKNVFLHVSDAFSLVGKKKQNKNLSIQEVVQPGQKIMIQITKEPLGTKGARATCDLNLPGRYLVLMSTVDHVGVSRRITDNKERNRLKKIAHELKPDDKGVIVRTAAANKSRSELKHDLNFLLRLWDKTNHHYHNSQAPALIHKDLNLVNKLVRDKFTNKVDRMSIDDKEEYEDIKELLSFISPHLQSKVRLYQKSKPIFDYYEIEGAIEKTLQRQVWLDCGGYIVFDPTEALTAIDINTGKYVGSTNLADTVLKTNIEAAEEIARQIKLRDLGGIIIIDFIDMDNREDQNQVLSVLEAELKKDKTKTTILGLTELGLVEMTRKKEKEGVEEFLQTSCPYCEGRGRVLSEDTIALRAIRKLRHIFAECDEEAVLLKVHPRVASRLIGLGGNNLKELEEELHRHIYVKGSEELHIEEIEIVDISSKEKIAELASPVEVGEEITLEIEETHVTNKQDGISRIEGFIIDIIEGGHLVGETVKVEITDVYRTYAKGEVIRAIWT</sequence>
<dbReference type="Proteomes" id="UP000190625">
    <property type="component" value="Unassembled WGS sequence"/>
</dbReference>
<reference evidence="19" key="1">
    <citation type="submission" date="2017-02" db="EMBL/GenBank/DDBJ databases">
        <authorList>
            <person name="Varghese N."/>
            <person name="Submissions S."/>
        </authorList>
    </citation>
    <scope>NUCLEOTIDE SEQUENCE [LARGE SCALE GENOMIC DNA]</scope>
    <source>
        <strain evidence="19">ATCC BAA-73</strain>
    </source>
</reference>
<dbReference type="EMBL" id="FUWM01000020">
    <property type="protein sequence ID" value="SJZ92979.1"/>
    <property type="molecule type" value="Genomic_DNA"/>
</dbReference>
<dbReference type="PROSITE" id="PS50926">
    <property type="entry name" value="TRAM"/>
    <property type="match status" value="1"/>
</dbReference>
<evidence type="ECO:0000256" key="16">
    <source>
        <dbReference type="PROSITE-ProRule" id="PRU00117"/>
    </source>
</evidence>
<dbReference type="InterPro" id="IPR048583">
    <property type="entry name" value="RNase_E_G_thioredoxin-like"/>
</dbReference>
<dbReference type="InterPro" id="IPR003029">
    <property type="entry name" value="S1_domain"/>
</dbReference>
<dbReference type="GO" id="GO:0006364">
    <property type="term" value="P:rRNA processing"/>
    <property type="evidence" value="ECO:0007669"/>
    <property type="project" value="UniProtKB-KW"/>
</dbReference>
<evidence type="ECO:0000256" key="4">
    <source>
        <dbReference type="ARBA" id="ARBA00017719"/>
    </source>
</evidence>
<keyword evidence="8" id="KW-0819">tRNA processing</keyword>
<evidence type="ECO:0000256" key="14">
    <source>
        <dbReference type="ARBA" id="ARBA00022842"/>
    </source>
</evidence>
<keyword evidence="14" id="KW-0460">Magnesium</keyword>
<evidence type="ECO:0000313" key="18">
    <source>
        <dbReference type="EMBL" id="SJZ92979.1"/>
    </source>
</evidence>
<evidence type="ECO:0000256" key="6">
    <source>
        <dbReference type="ARBA" id="ARBA00022552"/>
    </source>
</evidence>
<evidence type="ECO:0000256" key="9">
    <source>
        <dbReference type="ARBA" id="ARBA00022722"/>
    </source>
</evidence>
<evidence type="ECO:0000313" key="19">
    <source>
        <dbReference type="Proteomes" id="UP000190625"/>
    </source>
</evidence>
<dbReference type="AlphaFoldDB" id="A0A1T4PNF8"/>
<dbReference type="PROSITE" id="PS50084">
    <property type="entry name" value="KH_TYPE_1"/>
    <property type="match status" value="1"/>
</dbReference>
<evidence type="ECO:0000256" key="1">
    <source>
        <dbReference type="ARBA" id="ARBA00001946"/>
    </source>
</evidence>
<keyword evidence="9" id="KW-0540">Nuclease</keyword>
<protein>
    <recommendedName>
        <fullName evidence="4">Ribonuclease G</fullName>
    </recommendedName>
</protein>
<evidence type="ECO:0000256" key="8">
    <source>
        <dbReference type="ARBA" id="ARBA00022694"/>
    </source>
</evidence>
<keyword evidence="13" id="KW-0378">Hydrolase</keyword>
<keyword evidence="12" id="KW-0255">Endonuclease</keyword>
<keyword evidence="10" id="KW-0479">Metal-binding</keyword>
<evidence type="ECO:0000256" key="5">
    <source>
        <dbReference type="ARBA" id="ARBA00022490"/>
    </source>
</evidence>
<dbReference type="GO" id="GO:0016787">
    <property type="term" value="F:hydrolase activity"/>
    <property type="evidence" value="ECO:0007669"/>
    <property type="project" value="UniProtKB-KW"/>
</dbReference>
<dbReference type="Gene3D" id="3.40.1260.20">
    <property type="entry name" value="Ribonuclease E, catalytic domain"/>
    <property type="match status" value="1"/>
</dbReference>
<proteinExistence type="inferred from homology"/>
<dbReference type="InterPro" id="IPR012340">
    <property type="entry name" value="NA-bd_OB-fold"/>
</dbReference>
<dbReference type="GO" id="GO:0004540">
    <property type="term" value="F:RNA nuclease activity"/>
    <property type="evidence" value="ECO:0007669"/>
    <property type="project" value="InterPro"/>
</dbReference>
<evidence type="ECO:0000256" key="10">
    <source>
        <dbReference type="ARBA" id="ARBA00022723"/>
    </source>
</evidence>
<evidence type="ECO:0000256" key="12">
    <source>
        <dbReference type="ARBA" id="ARBA00022759"/>
    </source>
</evidence>
<dbReference type="RefSeq" id="WP_078810681.1">
    <property type="nucleotide sequence ID" value="NZ_FUWM01000020.1"/>
</dbReference>
<name>A0A1T4PNF8_9FIRM</name>
<evidence type="ECO:0000256" key="2">
    <source>
        <dbReference type="ARBA" id="ARBA00004496"/>
    </source>
</evidence>
<dbReference type="Pfam" id="PF01938">
    <property type="entry name" value="TRAM"/>
    <property type="match status" value="1"/>
</dbReference>
<dbReference type="NCBIfam" id="TIGR00757">
    <property type="entry name" value="RNaseEG"/>
    <property type="match status" value="1"/>
</dbReference>
<dbReference type="GO" id="GO:0046872">
    <property type="term" value="F:metal ion binding"/>
    <property type="evidence" value="ECO:0007669"/>
    <property type="project" value="UniProtKB-KW"/>
</dbReference>
<keyword evidence="7" id="KW-0820">tRNA-binding</keyword>
<comment type="cofactor">
    <cofactor evidence="1">
        <name>Mg(2+)</name>
        <dbReference type="ChEBI" id="CHEBI:18420"/>
    </cofactor>
</comment>
<keyword evidence="15 16" id="KW-0694">RNA-binding</keyword>
<dbReference type="InterPro" id="IPR002792">
    <property type="entry name" value="TRAM_dom"/>
</dbReference>
<dbReference type="OrthoDB" id="9804278at2"/>
<organism evidence="18 19">
    <name type="scientific">Selenihalanaerobacter shriftii</name>
    <dbReference type="NCBI Taxonomy" id="142842"/>
    <lineage>
        <taxon>Bacteria</taxon>
        <taxon>Bacillati</taxon>
        <taxon>Bacillota</taxon>
        <taxon>Clostridia</taxon>
        <taxon>Halanaerobiales</taxon>
        <taxon>Halobacteroidaceae</taxon>
        <taxon>Selenihalanaerobacter</taxon>
    </lineage>
</organism>
<keyword evidence="6" id="KW-0698">rRNA processing</keyword>
<evidence type="ECO:0000259" key="17">
    <source>
        <dbReference type="PROSITE" id="PS50926"/>
    </source>
</evidence>
<dbReference type="SUPFAM" id="SSF50249">
    <property type="entry name" value="Nucleic acid-binding proteins"/>
    <property type="match status" value="2"/>
</dbReference>
<accession>A0A1T4PNF8</accession>
<comment type="subcellular location">
    <subcellularLocation>
        <location evidence="2">Cytoplasm</location>
    </subcellularLocation>
</comment>
<evidence type="ECO:0000256" key="13">
    <source>
        <dbReference type="ARBA" id="ARBA00022801"/>
    </source>
</evidence>
<dbReference type="Pfam" id="PF20833">
    <property type="entry name" value="RNase_E_G_Thio"/>
    <property type="match status" value="1"/>
</dbReference>
<gene>
    <name evidence="18" type="ORF">SAMN02745118_02239</name>
</gene>
<dbReference type="PANTHER" id="PTHR30001">
    <property type="entry name" value="RIBONUCLEASE"/>
    <property type="match status" value="1"/>
</dbReference>
<keyword evidence="5" id="KW-0963">Cytoplasm</keyword>
<dbReference type="GO" id="GO:0004519">
    <property type="term" value="F:endonuclease activity"/>
    <property type="evidence" value="ECO:0007669"/>
    <property type="project" value="UniProtKB-KW"/>
</dbReference>
<dbReference type="SMART" id="SM00316">
    <property type="entry name" value="S1"/>
    <property type="match status" value="1"/>
</dbReference>
<dbReference type="GO" id="GO:0008033">
    <property type="term" value="P:tRNA processing"/>
    <property type="evidence" value="ECO:0007669"/>
    <property type="project" value="UniProtKB-KW"/>
</dbReference>
<dbReference type="GO" id="GO:0019843">
    <property type="term" value="F:rRNA binding"/>
    <property type="evidence" value="ECO:0007669"/>
    <property type="project" value="UniProtKB-KW"/>
</dbReference>
<dbReference type="Gene3D" id="2.40.50.140">
    <property type="entry name" value="Nucleic acid-binding proteins"/>
    <property type="match status" value="1"/>
</dbReference>
<dbReference type="GO" id="GO:0000049">
    <property type="term" value="F:tRNA binding"/>
    <property type="evidence" value="ECO:0007669"/>
    <property type="project" value="UniProtKB-KW"/>
</dbReference>
<feature type="domain" description="TRAM" evidence="17">
    <location>
        <begin position="496"/>
        <end position="558"/>
    </location>
</feature>
<evidence type="ECO:0000256" key="7">
    <source>
        <dbReference type="ARBA" id="ARBA00022555"/>
    </source>
</evidence>
<dbReference type="GO" id="GO:0005737">
    <property type="term" value="C:cytoplasm"/>
    <property type="evidence" value="ECO:0007669"/>
    <property type="project" value="UniProtKB-SubCell"/>
</dbReference>
<dbReference type="InterPro" id="IPR019307">
    <property type="entry name" value="RNA-bd_AU-1/RNase_E/G"/>
</dbReference>
<dbReference type="PANTHER" id="PTHR30001:SF0">
    <property type="entry name" value="RIBONUCLEASE G"/>
    <property type="match status" value="1"/>
</dbReference>